<feature type="compositionally biased region" description="Basic residues" evidence="1">
    <location>
        <begin position="409"/>
        <end position="419"/>
    </location>
</feature>
<name>A0ABR2Z4Y1_9CHLO</name>
<proteinExistence type="predicted"/>
<dbReference type="Pfam" id="PF00069">
    <property type="entry name" value="Pkinase"/>
    <property type="match status" value="1"/>
</dbReference>
<dbReference type="Pfam" id="PF07714">
    <property type="entry name" value="PK_Tyr_Ser-Thr"/>
    <property type="match status" value="1"/>
</dbReference>
<accession>A0ABR2Z4Y1</accession>
<dbReference type="PANTHER" id="PTHR44329:SF289">
    <property type="entry name" value="SERINE_THREONINE-PROTEIN KINASE VIK"/>
    <property type="match status" value="1"/>
</dbReference>
<sequence>MAAEARWKWALAKVKRGLMLSSRLDTLRDMTEDSHIDPSSLLKVKDLGEGAFATVDLCKYKTPTGGEVLVAVKRLRPSIIKNKEELHNFVEETKLLRKLQHRHITKYIGVGGRMEGSLRNAEEAKKVLNSMYLVQEYIDGGNLRKQVLEQMCTNHLKKKYYSEAQALQWAIHIAKGLNYLHTARPKVIWRDAKLENILMRKVDGGKNLEACLADFGLSAVLPTPSHSKSSELRQCVRESRSTGDVALDKLSMALDDVLEGHKLEVESAEPKHLQGDGEIYEMTGKTGSYFYMAPEVANEEGYNQKADVFSFGVIMYELFVGAITSQLVVGPTGNMKAAELYAAKVAGGYRRPLPDFLPEQLRELISECWAQDMRQRPSMAQVLDRLREIESLGLLDKKGAKKEGTASSKKPKKWLHIFS</sequence>
<feature type="domain" description="Protein kinase" evidence="2">
    <location>
        <begin position="41"/>
        <end position="392"/>
    </location>
</feature>
<dbReference type="PANTHER" id="PTHR44329">
    <property type="entry name" value="SERINE/THREONINE-PROTEIN KINASE TNNI3K-RELATED"/>
    <property type="match status" value="1"/>
</dbReference>
<dbReference type="InterPro" id="IPR001245">
    <property type="entry name" value="Ser-Thr/Tyr_kinase_cat_dom"/>
</dbReference>
<protein>
    <recommendedName>
        <fullName evidence="2">Protein kinase domain-containing protein</fullName>
    </recommendedName>
</protein>
<dbReference type="Proteomes" id="UP001491310">
    <property type="component" value="Unassembled WGS sequence"/>
</dbReference>
<comment type="caution">
    <text evidence="3">The sequence shown here is derived from an EMBL/GenBank/DDBJ whole genome shotgun (WGS) entry which is preliminary data.</text>
</comment>
<dbReference type="Gene3D" id="3.30.200.20">
    <property type="entry name" value="Phosphorylase Kinase, domain 1"/>
    <property type="match status" value="1"/>
</dbReference>
<evidence type="ECO:0000313" key="3">
    <source>
        <dbReference type="EMBL" id="KAK9918987.1"/>
    </source>
</evidence>
<dbReference type="InterPro" id="IPR000719">
    <property type="entry name" value="Prot_kinase_dom"/>
</dbReference>
<evidence type="ECO:0000259" key="2">
    <source>
        <dbReference type="PROSITE" id="PS50011"/>
    </source>
</evidence>
<keyword evidence="4" id="KW-1185">Reference proteome</keyword>
<feature type="region of interest" description="Disordered" evidence="1">
    <location>
        <begin position="399"/>
        <end position="419"/>
    </location>
</feature>
<dbReference type="PROSITE" id="PS50011">
    <property type="entry name" value="PROTEIN_KINASE_DOM"/>
    <property type="match status" value="1"/>
</dbReference>
<dbReference type="InterPro" id="IPR051681">
    <property type="entry name" value="Ser/Thr_Kinases-Pseudokinases"/>
</dbReference>
<dbReference type="Gene3D" id="1.10.510.10">
    <property type="entry name" value="Transferase(Phosphotransferase) domain 1"/>
    <property type="match status" value="1"/>
</dbReference>
<dbReference type="InterPro" id="IPR011009">
    <property type="entry name" value="Kinase-like_dom_sf"/>
</dbReference>
<evidence type="ECO:0000256" key="1">
    <source>
        <dbReference type="SAM" id="MobiDB-lite"/>
    </source>
</evidence>
<organism evidence="3 4">
    <name type="scientific">Coccomyxa subellipsoidea</name>
    <dbReference type="NCBI Taxonomy" id="248742"/>
    <lineage>
        <taxon>Eukaryota</taxon>
        <taxon>Viridiplantae</taxon>
        <taxon>Chlorophyta</taxon>
        <taxon>core chlorophytes</taxon>
        <taxon>Trebouxiophyceae</taxon>
        <taxon>Trebouxiophyceae incertae sedis</taxon>
        <taxon>Coccomyxaceae</taxon>
        <taxon>Coccomyxa</taxon>
    </lineage>
</organism>
<dbReference type="EMBL" id="JALJOT010000001">
    <property type="protein sequence ID" value="KAK9918987.1"/>
    <property type="molecule type" value="Genomic_DNA"/>
</dbReference>
<evidence type="ECO:0000313" key="4">
    <source>
        <dbReference type="Proteomes" id="UP001491310"/>
    </source>
</evidence>
<gene>
    <name evidence="3" type="ORF">WJX75_008520</name>
</gene>
<dbReference type="SUPFAM" id="SSF56112">
    <property type="entry name" value="Protein kinase-like (PK-like)"/>
    <property type="match status" value="1"/>
</dbReference>
<reference evidence="3 4" key="1">
    <citation type="journal article" date="2024" name="Nat. Commun.">
        <title>Phylogenomics reveals the evolutionary origins of lichenization in chlorophyte algae.</title>
        <authorList>
            <person name="Puginier C."/>
            <person name="Libourel C."/>
            <person name="Otte J."/>
            <person name="Skaloud P."/>
            <person name="Haon M."/>
            <person name="Grisel S."/>
            <person name="Petersen M."/>
            <person name="Berrin J.G."/>
            <person name="Delaux P.M."/>
            <person name="Dal Grande F."/>
            <person name="Keller J."/>
        </authorList>
    </citation>
    <scope>NUCLEOTIDE SEQUENCE [LARGE SCALE GENOMIC DNA]</scope>
    <source>
        <strain evidence="3 4">SAG 216-7</strain>
    </source>
</reference>